<dbReference type="Gene3D" id="2.140.10.10">
    <property type="entry name" value="Quinoprotein alcohol dehydrogenase-like superfamily"/>
    <property type="match status" value="1"/>
</dbReference>
<protein>
    <recommendedName>
        <fullName evidence="1">Pyrrolo-quinoline quinone repeat domain-containing protein</fullName>
    </recommendedName>
</protein>
<feature type="domain" description="Pyrrolo-quinoline quinone repeat" evidence="1">
    <location>
        <begin position="91"/>
        <end position="149"/>
    </location>
</feature>
<reference evidence="2" key="1">
    <citation type="submission" date="2018-05" db="EMBL/GenBank/DDBJ databases">
        <authorList>
            <person name="Lanie J.A."/>
            <person name="Ng W.-L."/>
            <person name="Kazmierczak K.M."/>
            <person name="Andrzejewski T.M."/>
            <person name="Davidsen T.M."/>
            <person name="Wayne K.J."/>
            <person name="Tettelin H."/>
            <person name="Glass J.I."/>
            <person name="Rusch D."/>
            <person name="Podicherti R."/>
            <person name="Tsui H.-C.T."/>
            <person name="Winkler M.E."/>
        </authorList>
    </citation>
    <scope>NUCLEOTIDE SEQUENCE</scope>
</reference>
<organism evidence="2">
    <name type="scientific">marine metagenome</name>
    <dbReference type="NCBI Taxonomy" id="408172"/>
    <lineage>
        <taxon>unclassified sequences</taxon>
        <taxon>metagenomes</taxon>
        <taxon>ecological metagenomes</taxon>
    </lineage>
</organism>
<sequence>DLVAREVGQRFVICGHNVKGWWSWSYSPVTGLLYIPINRSCLDQTTNDRTISGASPRFTIPEPGLEEDGHLTEVRALDIATGREAWRYSQRAPNMGSTLATAGNVVFFGDLNRRLRAFDAETGTVLWETILGSQITGYPVTYAVGGRQYLTVPVGGVDNRLATYTPELEAPNGSNMLVTFALPN</sequence>
<dbReference type="InterPro" id="IPR011047">
    <property type="entry name" value="Quinoprotein_ADH-like_sf"/>
</dbReference>
<dbReference type="InterPro" id="IPR018391">
    <property type="entry name" value="PQQ_b-propeller_rpt"/>
</dbReference>
<evidence type="ECO:0000259" key="1">
    <source>
        <dbReference type="Pfam" id="PF01011"/>
    </source>
</evidence>
<dbReference type="AlphaFoldDB" id="A0A382UPA1"/>
<dbReference type="EMBL" id="UINC01145775">
    <property type="protein sequence ID" value="SVD36106.1"/>
    <property type="molecule type" value="Genomic_DNA"/>
</dbReference>
<evidence type="ECO:0000313" key="2">
    <source>
        <dbReference type="EMBL" id="SVD36106.1"/>
    </source>
</evidence>
<proteinExistence type="predicted"/>
<name>A0A382UPA1_9ZZZZ</name>
<gene>
    <name evidence="2" type="ORF">METZ01_LOCUS388960</name>
</gene>
<accession>A0A382UPA1</accession>
<feature type="non-terminal residue" evidence="2">
    <location>
        <position position="1"/>
    </location>
</feature>
<dbReference type="SMART" id="SM00564">
    <property type="entry name" value="PQQ"/>
    <property type="match status" value="2"/>
</dbReference>
<dbReference type="Pfam" id="PF01011">
    <property type="entry name" value="PQQ"/>
    <property type="match status" value="1"/>
</dbReference>
<dbReference type="SUPFAM" id="SSF50998">
    <property type="entry name" value="Quinoprotein alcohol dehydrogenase-like"/>
    <property type="match status" value="1"/>
</dbReference>
<dbReference type="InterPro" id="IPR002372">
    <property type="entry name" value="PQQ_rpt_dom"/>
</dbReference>